<sequence length="60" mass="7045">MLEIFFTINGIDQKEIAVFYDNEDLKYFVETYKEQVLEQYPTATNIRLGDLSTSLNNYNA</sequence>
<organism evidence="1 2">
    <name type="scientific">Flavobacterium phage FCV-3</name>
    <dbReference type="NCBI Taxonomy" id="1983586"/>
    <lineage>
        <taxon>Viruses</taxon>
        <taxon>Duplodnaviria</taxon>
        <taxon>Heunggongvirae</taxon>
        <taxon>Uroviricota</taxon>
        <taxon>Caudoviricetes</taxon>
        <taxon>Ficleduovirus</taxon>
        <taxon>Ficleduovirus FCV1</taxon>
    </lineage>
</organism>
<dbReference type="Proteomes" id="UP000222640">
    <property type="component" value="Segment"/>
</dbReference>
<name>A0A218M4V2_9CAUD</name>
<proteinExistence type="predicted"/>
<evidence type="ECO:0000313" key="1">
    <source>
        <dbReference type="EMBL" id="ASD51655.1"/>
    </source>
</evidence>
<reference evidence="1 2" key="1">
    <citation type="submission" date="2017-04" db="EMBL/GenBank/DDBJ databases">
        <title>Long-term genomic coevolution of host-parasite interaction in the natural environment.</title>
        <authorList>
            <person name="Laanto E."/>
            <person name="Hoikkala V."/>
            <person name="Ravantti J."/>
            <person name="Sundberg L.-R."/>
        </authorList>
    </citation>
    <scope>NUCLEOTIDE SEQUENCE [LARGE SCALE GENOMIC DNA]</scope>
</reference>
<protein>
    <submittedName>
        <fullName evidence="1">Uncharacterized protein</fullName>
    </submittedName>
</protein>
<evidence type="ECO:0000313" key="2">
    <source>
        <dbReference type="Proteomes" id="UP000222640"/>
    </source>
</evidence>
<accession>A0A218M4V2</accession>
<dbReference type="EMBL" id="KY951963">
    <property type="protein sequence ID" value="ASD51655.1"/>
    <property type="molecule type" value="Genomic_DNA"/>
</dbReference>